<evidence type="ECO:0000313" key="4">
    <source>
        <dbReference type="Proteomes" id="UP000665025"/>
    </source>
</evidence>
<keyword evidence="4" id="KW-1185">Reference proteome</keyword>
<evidence type="ECO:0000256" key="2">
    <source>
        <dbReference type="ARBA" id="ARBA00023235"/>
    </source>
</evidence>
<dbReference type="SUPFAM" id="SSF54506">
    <property type="entry name" value="Diaminopimelate epimerase-like"/>
    <property type="match status" value="1"/>
</dbReference>
<keyword evidence="2" id="KW-0413">Isomerase</keyword>
<protein>
    <submittedName>
        <fullName evidence="3">PhzF family phenazine biosynthesis protein</fullName>
    </submittedName>
</protein>
<dbReference type="InterPro" id="IPR003719">
    <property type="entry name" value="Phenazine_PhzF-like"/>
</dbReference>
<dbReference type="Gene3D" id="3.10.310.10">
    <property type="entry name" value="Diaminopimelate Epimerase, Chain A, domain 1"/>
    <property type="match status" value="2"/>
</dbReference>
<sequence length="302" mass="32820">MWRCLHFKLGRTRLHQINVYLVNAFTEQGKGGNPAGVVLQADGLKDEQKLAIAREVGFSETAFVSSASDADFAVSFFTPTAEVDFCGHATMAAFHVMFEQGVLTQGRYQQNTKAGRLGVTIEADGHIVMSQNLPLYLKRFDYAEISALIGLDKSILASTQLPLEVISTGLADIIVPVPEGYLDKLKVNDMALSNFSRQHNVIGLHAFELCDEGEVFTARCRNFAPLFGIPEESATGSASGALACYLTQYVYPCQSNHFTFEQGSAMGRTSRITASVESDEQGISKVFVGGYAQIIGQTRPVA</sequence>
<dbReference type="PIRSF" id="PIRSF016184">
    <property type="entry name" value="PhzC_PhzF"/>
    <property type="match status" value="1"/>
</dbReference>
<accession>A0ABX7V9I7</accession>
<comment type="similarity">
    <text evidence="1">Belongs to the PhzF family.</text>
</comment>
<evidence type="ECO:0000313" key="3">
    <source>
        <dbReference type="EMBL" id="QTL37559.1"/>
    </source>
</evidence>
<proteinExistence type="inferred from homology"/>
<gene>
    <name evidence="3" type="ORF">J5X90_22200</name>
</gene>
<dbReference type="EMBL" id="CP072426">
    <property type="protein sequence ID" value="QTL37559.1"/>
    <property type="molecule type" value="Genomic_DNA"/>
</dbReference>
<dbReference type="Proteomes" id="UP000665025">
    <property type="component" value="Chromosome 2"/>
</dbReference>
<evidence type="ECO:0000256" key="1">
    <source>
        <dbReference type="ARBA" id="ARBA00008270"/>
    </source>
</evidence>
<reference evidence="3 4" key="1">
    <citation type="submission" date="2021-03" db="EMBL/GenBank/DDBJ databases">
        <title>Complete Genome of Pseudoalteromonas viridis Strain BBR56, a new biocontrol bacterial candidate.</title>
        <authorList>
            <person name="Handayani D.P."/>
            <person name="Isnansetyo A."/>
            <person name="Istiqomah I."/>
            <person name="Jumina J."/>
        </authorList>
    </citation>
    <scope>NUCLEOTIDE SEQUENCE [LARGE SCALE GENOMIC DNA]</scope>
    <source>
        <strain evidence="3 4">BBR56</strain>
    </source>
</reference>
<dbReference type="PANTHER" id="PTHR13774:SF39">
    <property type="entry name" value="BIOSYNTHESIS PROTEIN, PUTATIVE-RELATED"/>
    <property type="match status" value="1"/>
</dbReference>
<dbReference type="Pfam" id="PF02567">
    <property type="entry name" value="PhzC-PhzF"/>
    <property type="match status" value="1"/>
</dbReference>
<organism evidence="3 4">
    <name type="scientific">Pseudoalteromonas viridis</name>
    <dbReference type="NCBI Taxonomy" id="339617"/>
    <lineage>
        <taxon>Bacteria</taxon>
        <taxon>Pseudomonadati</taxon>
        <taxon>Pseudomonadota</taxon>
        <taxon>Gammaproteobacteria</taxon>
        <taxon>Alteromonadales</taxon>
        <taxon>Pseudoalteromonadaceae</taxon>
        <taxon>Pseudoalteromonas</taxon>
    </lineage>
</organism>
<dbReference type="PANTHER" id="PTHR13774">
    <property type="entry name" value="PHENAZINE BIOSYNTHESIS PROTEIN"/>
    <property type="match status" value="1"/>
</dbReference>
<name>A0ABX7V9I7_9GAMM</name>
<dbReference type="NCBIfam" id="TIGR00654">
    <property type="entry name" value="PhzF_family"/>
    <property type="match status" value="1"/>
</dbReference>